<keyword evidence="1" id="KW-0808">Transferase</keyword>
<dbReference type="AlphaFoldDB" id="A0A4R2QQA3"/>
<dbReference type="Proteomes" id="UP000294911">
    <property type="component" value="Unassembled WGS sequence"/>
</dbReference>
<dbReference type="SUPFAM" id="SSF53448">
    <property type="entry name" value="Nucleotide-diphospho-sugar transferases"/>
    <property type="match status" value="1"/>
</dbReference>
<accession>A0A4R2QQA3</accession>
<name>A0A4R2QQA3_9PSEU</name>
<dbReference type="PANTHER" id="PTHR19136:SF81">
    <property type="entry name" value="MOLYBDENUM COFACTOR GUANYLYLTRANSFERASE"/>
    <property type="match status" value="1"/>
</dbReference>
<dbReference type="RefSeq" id="WP_132878086.1">
    <property type="nucleotide sequence ID" value="NZ_SLXQ01000007.1"/>
</dbReference>
<evidence type="ECO:0000313" key="4">
    <source>
        <dbReference type="Proteomes" id="UP000294911"/>
    </source>
</evidence>
<evidence type="ECO:0000313" key="3">
    <source>
        <dbReference type="EMBL" id="TCP50848.1"/>
    </source>
</evidence>
<dbReference type="GO" id="GO:0016779">
    <property type="term" value="F:nucleotidyltransferase activity"/>
    <property type="evidence" value="ECO:0007669"/>
    <property type="project" value="UniProtKB-ARBA"/>
</dbReference>
<dbReference type="InterPro" id="IPR029044">
    <property type="entry name" value="Nucleotide-diphossugar_trans"/>
</dbReference>
<protein>
    <submittedName>
        <fullName evidence="3">Molybdopterin-guanine dinucleotide biosynthesis protein A</fullName>
    </submittedName>
</protein>
<organism evidence="3 4">
    <name type="scientific">Tamaricihabitans halophyticus</name>
    <dbReference type="NCBI Taxonomy" id="1262583"/>
    <lineage>
        <taxon>Bacteria</taxon>
        <taxon>Bacillati</taxon>
        <taxon>Actinomycetota</taxon>
        <taxon>Actinomycetes</taxon>
        <taxon>Pseudonocardiales</taxon>
        <taxon>Pseudonocardiaceae</taxon>
        <taxon>Tamaricihabitans</taxon>
    </lineage>
</organism>
<gene>
    <name evidence="3" type="ORF">EV191_107112</name>
</gene>
<feature type="domain" description="MobA-like NTP transferase" evidence="2">
    <location>
        <begin position="9"/>
        <end position="166"/>
    </location>
</feature>
<dbReference type="EMBL" id="SLXQ01000007">
    <property type="protein sequence ID" value="TCP50848.1"/>
    <property type="molecule type" value="Genomic_DNA"/>
</dbReference>
<dbReference type="PANTHER" id="PTHR19136">
    <property type="entry name" value="MOLYBDENUM COFACTOR GUANYLYLTRANSFERASE"/>
    <property type="match status" value="1"/>
</dbReference>
<evidence type="ECO:0000256" key="1">
    <source>
        <dbReference type="ARBA" id="ARBA00022679"/>
    </source>
</evidence>
<dbReference type="InterPro" id="IPR025877">
    <property type="entry name" value="MobA-like_NTP_Trfase"/>
</dbReference>
<keyword evidence="4" id="KW-1185">Reference proteome</keyword>
<proteinExistence type="predicted"/>
<dbReference type="OrthoDB" id="4735656at2"/>
<comment type="caution">
    <text evidence="3">The sequence shown here is derived from an EMBL/GenBank/DDBJ whole genome shotgun (WGS) entry which is preliminary data.</text>
</comment>
<dbReference type="Gene3D" id="3.90.550.10">
    <property type="entry name" value="Spore Coat Polysaccharide Biosynthesis Protein SpsA, Chain A"/>
    <property type="match status" value="1"/>
</dbReference>
<evidence type="ECO:0000259" key="2">
    <source>
        <dbReference type="Pfam" id="PF12804"/>
    </source>
</evidence>
<dbReference type="Pfam" id="PF12804">
    <property type="entry name" value="NTP_transf_3"/>
    <property type="match status" value="1"/>
</dbReference>
<reference evidence="3 4" key="1">
    <citation type="submission" date="2019-03" db="EMBL/GenBank/DDBJ databases">
        <title>Genomic Encyclopedia of Type Strains, Phase IV (KMG-IV): sequencing the most valuable type-strain genomes for metagenomic binning, comparative biology and taxonomic classification.</title>
        <authorList>
            <person name="Goeker M."/>
        </authorList>
    </citation>
    <scope>NUCLEOTIDE SEQUENCE [LARGE SCALE GENOMIC DNA]</scope>
    <source>
        <strain evidence="3 4">DSM 45765</strain>
    </source>
</reference>
<sequence>MATERDYGAIVLAGGRASRLSGVDKPALLLAGETLLDRVLAAVPDADPLVVVGPDRTLTAPGGQPIHQVREQPPGGGPVAAAVAGLAALTTAGTSPTMVALLAGDLAGLRPDTVSRLRGELTAAEAGAVLVDLRGRRQWLIGVWWLAALRAAIPADPVNKALRTVLGGLSVREVPAREGETDDVDTEADLRRLGIER</sequence>